<dbReference type="InterPro" id="IPR000182">
    <property type="entry name" value="GNAT_dom"/>
</dbReference>
<evidence type="ECO:0000313" key="2">
    <source>
        <dbReference type="EMBL" id="AMM44963.1"/>
    </source>
</evidence>
<dbReference type="InterPro" id="IPR016181">
    <property type="entry name" value="Acyl_CoA_acyltransferase"/>
</dbReference>
<dbReference type="GeneID" id="29125332"/>
<accession>A0A127AWK1</accession>
<gene>
    <name evidence="2" type="ORF">SP15_165</name>
</gene>
<protein>
    <submittedName>
        <fullName evidence="2">Acetyltransferase</fullName>
    </submittedName>
</protein>
<sequence length="177" mass="20083">MTLASELKGLVNKKLLGVGNDGTMYFEGGTAVIPHQYETYVEGYSPKGLDKKKIKFYSTKLFEEEEIRIQVFQTSEGISVYTHVENSLAQIDTTWCSEEVYSIKGLYINRIIVPKKIGNRGIATKLIQKLIEVSETNLLLEINAYGDVSEKKLREFYLKFGFEPAKDLPGLYVRLAK</sequence>
<keyword evidence="2" id="KW-0808">Transferase</keyword>
<organism evidence="2 3">
    <name type="scientific">Bacillus phage SP-15</name>
    <dbReference type="NCBI Taxonomy" id="1792032"/>
    <lineage>
        <taxon>Viruses</taxon>
        <taxon>Duplodnaviria</taxon>
        <taxon>Heunggongvirae</taxon>
        <taxon>Uroviricota</taxon>
        <taxon>Caudoviricetes</taxon>
        <taxon>Thornevirus</taxon>
        <taxon>Thornevirus SP15</taxon>
    </lineage>
</organism>
<evidence type="ECO:0000313" key="3">
    <source>
        <dbReference type="Proteomes" id="UP000203261"/>
    </source>
</evidence>
<dbReference type="Proteomes" id="UP000203261">
    <property type="component" value="Segment"/>
</dbReference>
<dbReference type="EMBL" id="KT624200">
    <property type="protein sequence ID" value="AMM44963.1"/>
    <property type="molecule type" value="Genomic_DNA"/>
</dbReference>
<proteinExistence type="predicted"/>
<evidence type="ECO:0000259" key="1">
    <source>
        <dbReference type="PROSITE" id="PS51186"/>
    </source>
</evidence>
<dbReference type="SUPFAM" id="SSF55729">
    <property type="entry name" value="Acyl-CoA N-acyltransferases (Nat)"/>
    <property type="match status" value="1"/>
</dbReference>
<keyword evidence="3" id="KW-1185">Reference proteome</keyword>
<reference evidence="2 3" key="1">
    <citation type="submission" date="2015-08" db="EMBL/GenBank/DDBJ databases">
        <authorList>
            <person name="Babu N.S."/>
            <person name="Beckwith C.J."/>
            <person name="Beseler K.G."/>
            <person name="Brison A."/>
            <person name="Carone J.V."/>
            <person name="Caskin T.P."/>
            <person name="Diamond M."/>
            <person name="Durham M.E."/>
            <person name="Foxe J.M."/>
            <person name="Go M."/>
            <person name="Henderson B.A."/>
            <person name="Jones I.B."/>
            <person name="McGettigan J.A."/>
            <person name="Micheletti S.J."/>
            <person name="Nasrallah M.E."/>
            <person name="Ortiz D."/>
            <person name="Piller C.R."/>
            <person name="Privatt S.R."/>
            <person name="Schneider S.L."/>
            <person name="Sharp S."/>
            <person name="Smith T.C."/>
            <person name="Stanton J.D."/>
            <person name="Ullery H.E."/>
            <person name="Wilson R.J."/>
            <person name="Serrano M.G."/>
            <person name="Buck G."/>
            <person name="Lee V."/>
            <person name="Wang Y."/>
            <person name="Carvalho R."/>
            <person name="Voegtly L."/>
            <person name="Shi R."/>
            <person name="Duckworth R."/>
            <person name="Johnson A."/>
            <person name="Loviza R."/>
            <person name="Walstead R."/>
            <person name="Shah Z."/>
            <person name="Kiflezghi M."/>
            <person name="Wade K."/>
            <person name="Ball S.L."/>
            <person name="Bradley K.W."/>
            <person name="Asai D.J."/>
            <person name="Bowman C.A."/>
            <person name="Russell D.A."/>
            <person name="Pope W.H."/>
            <person name="Jacobs-Sera D."/>
            <person name="Hendrix R.W."/>
            <person name="Hatfull G.F."/>
        </authorList>
    </citation>
    <scope>NUCLEOTIDE SEQUENCE [LARGE SCALE GENOMIC DNA]</scope>
</reference>
<dbReference type="Pfam" id="PF00583">
    <property type="entry name" value="Acetyltransf_1"/>
    <property type="match status" value="1"/>
</dbReference>
<feature type="domain" description="N-acetyltransferase" evidence="1">
    <location>
        <begin position="41"/>
        <end position="177"/>
    </location>
</feature>
<dbReference type="KEGG" id="vg:29125332"/>
<dbReference type="PROSITE" id="PS51186">
    <property type="entry name" value="GNAT"/>
    <property type="match status" value="1"/>
</dbReference>
<dbReference type="GO" id="GO:0016747">
    <property type="term" value="F:acyltransferase activity, transferring groups other than amino-acyl groups"/>
    <property type="evidence" value="ECO:0007669"/>
    <property type="project" value="InterPro"/>
</dbReference>
<dbReference type="RefSeq" id="YP_009302552.1">
    <property type="nucleotide sequence ID" value="NC_031245.1"/>
</dbReference>
<name>A0A127AWK1_9CAUD</name>
<dbReference type="Gene3D" id="3.40.630.30">
    <property type="match status" value="1"/>
</dbReference>